<dbReference type="Pfam" id="PF16113">
    <property type="entry name" value="ECH_2"/>
    <property type="match status" value="1"/>
</dbReference>
<dbReference type="GO" id="GO:0005739">
    <property type="term" value="C:mitochondrion"/>
    <property type="evidence" value="ECO:0007669"/>
    <property type="project" value="TreeGrafter"/>
</dbReference>
<evidence type="ECO:0000256" key="5">
    <source>
        <dbReference type="ARBA" id="ARBA00022801"/>
    </source>
</evidence>
<dbReference type="InterPro" id="IPR032259">
    <property type="entry name" value="HIBYL-CoA-H"/>
</dbReference>
<evidence type="ECO:0000256" key="6">
    <source>
        <dbReference type="ARBA" id="ARBA00024871"/>
    </source>
</evidence>
<name>A0A1I8GI82_9PLAT</name>
<dbReference type="NCBIfam" id="NF004127">
    <property type="entry name" value="PRK05617.1"/>
    <property type="match status" value="1"/>
</dbReference>
<evidence type="ECO:0000313" key="9">
    <source>
        <dbReference type="Proteomes" id="UP000095280"/>
    </source>
</evidence>
<dbReference type="AlphaFoldDB" id="A0A1I8GI82"/>
<dbReference type="EC" id="3.1.2.4" evidence="3"/>
<dbReference type="UniPathway" id="UPA00362"/>
<comment type="similarity">
    <text evidence="2">Belongs to the enoyl-CoA hydratase/isomerase family.</text>
</comment>
<accession>A0A1I8GI82</accession>
<comment type="function">
    <text evidence="6">Hydrolyzes 3-hydroxyisobutyryl-CoA (HIBYL-CoA), a saline catabolite. Has high activity toward isobutyryl-CoA. Could be an isobutyryl-CoA dehydrogenase that functions in valine catabolism. Also hydrolyzes 3-hydroxypropanoyl-CoA.</text>
</comment>
<dbReference type="Proteomes" id="UP000095280">
    <property type="component" value="Unplaced"/>
</dbReference>
<evidence type="ECO:0000256" key="3">
    <source>
        <dbReference type="ARBA" id="ARBA00011915"/>
    </source>
</evidence>
<reference evidence="10" key="1">
    <citation type="submission" date="2016-11" db="UniProtKB">
        <authorList>
            <consortium name="WormBaseParasite"/>
        </authorList>
    </citation>
    <scope>IDENTIFICATION</scope>
</reference>
<organism evidence="9 10">
    <name type="scientific">Macrostomum lignano</name>
    <dbReference type="NCBI Taxonomy" id="282301"/>
    <lineage>
        <taxon>Eukaryota</taxon>
        <taxon>Metazoa</taxon>
        <taxon>Spiralia</taxon>
        <taxon>Lophotrochozoa</taxon>
        <taxon>Platyhelminthes</taxon>
        <taxon>Rhabditophora</taxon>
        <taxon>Macrostomorpha</taxon>
        <taxon>Macrostomida</taxon>
        <taxon>Macrostomidae</taxon>
        <taxon>Macrostomum</taxon>
    </lineage>
</organism>
<protein>
    <recommendedName>
        <fullName evidence="4">3-hydroxyisobutyryl-CoA hydrolase, mitochondrial</fullName>
        <ecNumber evidence="3">3.1.2.4</ecNumber>
    </recommendedName>
    <alternativeName>
        <fullName evidence="7">3-hydroxyisobutyryl-coenzyme A hydrolase</fullName>
    </alternativeName>
</protein>
<dbReference type="GO" id="GO:0003860">
    <property type="term" value="F:3-hydroxyisobutyryl-CoA hydrolase activity"/>
    <property type="evidence" value="ECO:0007669"/>
    <property type="project" value="UniProtKB-EC"/>
</dbReference>
<comment type="catalytic activity">
    <reaction evidence="1">
        <text>3-hydroxy-2-methylpropanoyl-CoA + H2O = 3-hydroxy-2-methylpropanoate + CoA + H(+)</text>
        <dbReference type="Rhea" id="RHEA:20888"/>
        <dbReference type="ChEBI" id="CHEBI:11805"/>
        <dbReference type="ChEBI" id="CHEBI:15377"/>
        <dbReference type="ChEBI" id="CHEBI:15378"/>
        <dbReference type="ChEBI" id="CHEBI:57287"/>
        <dbReference type="ChEBI" id="CHEBI:57340"/>
        <dbReference type="EC" id="3.1.2.4"/>
    </reaction>
</comment>
<dbReference type="GO" id="GO:0006574">
    <property type="term" value="P:L-valine catabolic process"/>
    <property type="evidence" value="ECO:0007669"/>
    <property type="project" value="UniProtKB-UniPathway"/>
</dbReference>
<evidence type="ECO:0000256" key="4">
    <source>
        <dbReference type="ARBA" id="ARBA00016714"/>
    </source>
</evidence>
<evidence type="ECO:0000256" key="1">
    <source>
        <dbReference type="ARBA" id="ARBA00001709"/>
    </source>
</evidence>
<dbReference type="InterPro" id="IPR045004">
    <property type="entry name" value="ECH_dom"/>
</dbReference>
<evidence type="ECO:0000256" key="2">
    <source>
        <dbReference type="ARBA" id="ARBA00005254"/>
    </source>
</evidence>
<dbReference type="InterPro" id="IPR029045">
    <property type="entry name" value="ClpP/crotonase-like_dom_sf"/>
</dbReference>
<keyword evidence="9" id="KW-1185">Reference proteome</keyword>
<dbReference type="SUPFAM" id="SSF52096">
    <property type="entry name" value="ClpP/crotonase"/>
    <property type="match status" value="1"/>
</dbReference>
<feature type="domain" description="Enoyl-CoA hydratase/isomerase" evidence="8">
    <location>
        <begin position="44"/>
        <end position="453"/>
    </location>
</feature>
<keyword evidence="5" id="KW-0378">Hydrolase</keyword>
<evidence type="ECO:0000259" key="8">
    <source>
        <dbReference type="Pfam" id="PF16113"/>
    </source>
</evidence>
<dbReference type="CDD" id="cd06558">
    <property type="entry name" value="crotonase-like"/>
    <property type="match status" value="1"/>
</dbReference>
<dbReference type="WBParaSite" id="maker-uti_cns_0002043-snap-gene-0.2-mRNA-1">
    <property type="protein sequence ID" value="maker-uti_cns_0002043-snap-gene-0.2-mRNA-1"/>
    <property type="gene ID" value="maker-uti_cns_0002043-snap-gene-0.2"/>
</dbReference>
<evidence type="ECO:0000313" key="10">
    <source>
        <dbReference type="WBParaSite" id="maker-uti_cns_0002043-snap-gene-0.2-mRNA-1"/>
    </source>
</evidence>
<sequence>RSLLSRPSAIRRCRALQMTSGSTPASPAAESPPPVLISRQGRAGLIQLNRPRALNALTLPMLTETLQALHRWQSGRCRPDAVDLIIIKGCTRSGSTRRPVFCAGGDVRAVAAAARLSRSRRRQLHLATAGLDQQVDNNCGSNPSEFFRVEFQLNHAIGLSALNLSQLPPGWSPYQPFVALMDGIVMGGGAGVSVNGSHRVATEHTLFAMPEAAIGFFPDVGGGHFLGRLPGELGTFLALTGHRLAGRDVRACGIAIATHFVRSDLLSELEDRLCHGCWPSGSGPDSHSRVSAILDEFESRSSDSGSRSSSSARDSAAGWSLSPHLAEIDAHFSRCSVSEILSSLAAAAPSSQFAANQLSAMRAASPTSLAVSLRQIRRCRRLGDSLARVLRLEYRLAVRLVDGNEQDGEGDGDSGDFLEGVRAALDDKGRGQPPKWRPASVAEITEAQLEKYFRPLPPGQELTFALPSDGLCGGDALEIDADCDIAPAEQQLLGDGRGADGGRL</sequence>
<proteinExistence type="inferred from homology"/>
<evidence type="ECO:0000256" key="7">
    <source>
        <dbReference type="ARBA" id="ARBA00031181"/>
    </source>
</evidence>
<dbReference type="Gene3D" id="3.90.226.10">
    <property type="entry name" value="2-enoyl-CoA Hydratase, Chain A, domain 1"/>
    <property type="match status" value="1"/>
</dbReference>
<dbReference type="PANTHER" id="PTHR43176:SF3">
    <property type="entry name" value="3-HYDROXYISOBUTYRYL-COA HYDROLASE, MITOCHONDRIAL"/>
    <property type="match status" value="1"/>
</dbReference>
<dbReference type="PANTHER" id="PTHR43176">
    <property type="entry name" value="3-HYDROXYISOBUTYRYL-COA HYDROLASE-RELATED"/>
    <property type="match status" value="1"/>
</dbReference>